<dbReference type="PANTHER" id="PTHR14396">
    <property type="entry name" value="CLASPIN"/>
    <property type="match status" value="1"/>
</dbReference>
<evidence type="ECO:0000313" key="6">
    <source>
        <dbReference type="EMBL" id="KAK0726959.1"/>
    </source>
</evidence>
<feature type="compositionally biased region" description="Polar residues" evidence="4">
    <location>
        <begin position="54"/>
        <end position="67"/>
    </location>
</feature>
<reference evidence="6" key="1">
    <citation type="submission" date="2023-06" db="EMBL/GenBank/DDBJ databases">
        <title>Genome-scale phylogeny and comparative genomics of the fungal order Sordariales.</title>
        <authorList>
            <consortium name="Lawrence Berkeley National Laboratory"/>
            <person name="Hensen N."/>
            <person name="Bonometti L."/>
            <person name="Westerberg I."/>
            <person name="Brannstrom I.O."/>
            <person name="Guillou S."/>
            <person name="Cros-Aarteil S."/>
            <person name="Calhoun S."/>
            <person name="Haridas S."/>
            <person name="Kuo A."/>
            <person name="Mondo S."/>
            <person name="Pangilinan J."/>
            <person name="Riley R."/>
            <person name="LaButti K."/>
            <person name="Andreopoulos B."/>
            <person name="Lipzen A."/>
            <person name="Chen C."/>
            <person name="Yanf M."/>
            <person name="Daum C."/>
            <person name="Ng V."/>
            <person name="Clum A."/>
            <person name="Steindorff A."/>
            <person name="Ohm R."/>
            <person name="Martin F."/>
            <person name="Silar P."/>
            <person name="Natvig D."/>
            <person name="Lalanne C."/>
            <person name="Gautier V."/>
            <person name="Ament-velasquez S.L."/>
            <person name="Kruys A."/>
            <person name="Hutchinson M.I."/>
            <person name="Powell A.J."/>
            <person name="Barry K."/>
            <person name="Miller A.N."/>
            <person name="Grigoriev I.V."/>
            <person name="Debuchy R."/>
            <person name="Gladieux P."/>
            <person name="Thoren M.H."/>
            <person name="Johannesson H."/>
        </authorList>
    </citation>
    <scope>NUCLEOTIDE SEQUENCE</scope>
    <source>
        <strain evidence="6">SMH2392-1A</strain>
    </source>
</reference>
<feature type="region of interest" description="Disordered" evidence="4">
    <location>
        <begin position="478"/>
        <end position="501"/>
    </location>
</feature>
<feature type="compositionally biased region" description="Polar residues" evidence="4">
    <location>
        <begin position="773"/>
        <end position="787"/>
    </location>
</feature>
<feature type="region of interest" description="Disordered" evidence="4">
    <location>
        <begin position="896"/>
        <end position="941"/>
    </location>
</feature>
<feature type="compositionally biased region" description="Basic and acidic residues" evidence="4">
    <location>
        <begin position="1378"/>
        <end position="1405"/>
    </location>
</feature>
<feature type="region of interest" description="Disordered" evidence="4">
    <location>
        <begin position="1325"/>
        <end position="1420"/>
    </location>
</feature>
<feature type="region of interest" description="Disordered" evidence="4">
    <location>
        <begin position="1"/>
        <end position="264"/>
    </location>
</feature>
<feature type="compositionally biased region" description="Low complexity" evidence="4">
    <location>
        <begin position="372"/>
        <end position="382"/>
    </location>
</feature>
<feature type="compositionally biased region" description="Acidic residues" evidence="4">
    <location>
        <begin position="651"/>
        <end position="675"/>
    </location>
</feature>
<evidence type="ECO:0000256" key="2">
    <source>
        <dbReference type="ARBA" id="ARBA00022553"/>
    </source>
</evidence>
<comment type="subcellular location">
    <subcellularLocation>
        <location evidence="1">Nucleus</location>
    </subcellularLocation>
</comment>
<feature type="compositionally biased region" description="Acidic residues" evidence="4">
    <location>
        <begin position="696"/>
        <end position="705"/>
    </location>
</feature>
<feature type="compositionally biased region" description="Acidic residues" evidence="4">
    <location>
        <begin position="989"/>
        <end position="999"/>
    </location>
</feature>
<feature type="compositionally biased region" description="Basic and acidic residues" evidence="4">
    <location>
        <begin position="248"/>
        <end position="259"/>
    </location>
</feature>
<feature type="compositionally biased region" description="Basic residues" evidence="4">
    <location>
        <begin position="93"/>
        <end position="103"/>
    </location>
</feature>
<dbReference type="GO" id="GO:0033314">
    <property type="term" value="P:mitotic DNA replication checkpoint signaling"/>
    <property type="evidence" value="ECO:0007669"/>
    <property type="project" value="TreeGrafter"/>
</dbReference>
<dbReference type="GO" id="GO:0010997">
    <property type="term" value="F:anaphase-promoting complex binding"/>
    <property type="evidence" value="ECO:0007669"/>
    <property type="project" value="TreeGrafter"/>
</dbReference>
<feature type="compositionally biased region" description="Basic and acidic residues" evidence="4">
    <location>
        <begin position="969"/>
        <end position="988"/>
    </location>
</feature>
<keyword evidence="2" id="KW-0597">Phosphoprotein</keyword>
<feature type="compositionally biased region" description="Low complexity" evidence="4">
    <location>
        <begin position="1"/>
        <end position="15"/>
    </location>
</feature>
<feature type="region of interest" description="Disordered" evidence="4">
    <location>
        <begin position="773"/>
        <end position="838"/>
    </location>
</feature>
<name>A0AA40B3E7_9PEZI</name>
<dbReference type="EMBL" id="JAUIRO010000002">
    <property type="protein sequence ID" value="KAK0726959.1"/>
    <property type="molecule type" value="Genomic_DNA"/>
</dbReference>
<feature type="compositionally biased region" description="Polar residues" evidence="4">
    <location>
        <begin position="1150"/>
        <end position="1171"/>
    </location>
</feature>
<feature type="compositionally biased region" description="Basic and acidic residues" evidence="4">
    <location>
        <begin position="565"/>
        <end position="582"/>
    </location>
</feature>
<keyword evidence="7" id="KW-1185">Reference proteome</keyword>
<accession>A0AA40B3E7</accession>
<dbReference type="GO" id="GO:0007095">
    <property type="term" value="P:mitotic G2 DNA damage checkpoint signaling"/>
    <property type="evidence" value="ECO:0007669"/>
    <property type="project" value="TreeGrafter"/>
</dbReference>
<feature type="region of interest" description="Disordered" evidence="4">
    <location>
        <begin position="969"/>
        <end position="1030"/>
    </location>
</feature>
<feature type="region of interest" description="Disordered" evidence="4">
    <location>
        <begin position="565"/>
        <end position="740"/>
    </location>
</feature>
<feature type="compositionally biased region" description="Basic and acidic residues" evidence="4">
    <location>
        <begin position="1016"/>
        <end position="1030"/>
    </location>
</feature>
<feature type="compositionally biased region" description="Polar residues" evidence="4">
    <location>
        <begin position="114"/>
        <end position="156"/>
    </location>
</feature>
<dbReference type="Proteomes" id="UP001172101">
    <property type="component" value="Unassembled WGS sequence"/>
</dbReference>
<sequence>MAASSPLSASSTLALGRDSRSTGITNNSDSDSGSDNDETILRPRGRFAARMLAESNNESQYQASETESTTDKAAGTNNSRDDEDEDDIVPVARARKMKPRRQRSSTPEEAPQQDAPSSRFESPQRSKSTPAPDSSSLFVSPSKSCSPTTQGNAQESDASDDEDLPSPSNLAKKPRFLALVARKREERLAREAEEARKKADRLAAQQAAAQDDDDILSVDEDSSVTDDEGGRKLTQTAARPTARKASKKALEEMHRETQRLTRSLQLAHEAKVKKKITKTALFERFNFKPEGAATPAVEQQQALPSSSRPASPSSVHQTDAEMKDADTPPSSPPLEGTDAAKGQAQGNSQTATAPQNTDMPFLEEDEDGELPSLEAALESAAAARRRLEKGKGKATAAELEAEQQPKEILRAKRNIRIKLPAQQVNVVSLDLDDDDDDELEVRPARKSKIDAIFDSIPVNQARESRSMQMLRRLAHVDDPEKKATTASIGKHAKTAHQQPAMTVSELQVSLLQRARQQAKLERDSHLDLLRSKGIHVQTAEEREKQIAEVEDIVARARKEAEDIMKREREAAKEDRKVRKAAGELDPLGWDDSDDEYTDADETGSEGEGDAAAEVELSGSEEEDVLEDEDDDEAEDEEEDAEVDPVGGLFDDAAESAEESEAEDVEQELDAQDSDGETASSKQAARRRPRKHVTILSDDDDDEVEGDAEKSHLVEATPRPKAKYPKSPSAAPNTVSPHVPTSVLRSATKTFIPGLPVAGAAGLGLTQIFAGTMDDSQSAPGSVMGSPSQPRPTFGGVEEFPDSNFSQTAQEASDDMILDSQPARRAETQTQDPDTQGVQIRFSQSQVHGFDSLLQDNHDLTQLSELEPTQDGGFHNFTPLKQRFVEPPASTIDTVKMGQTQAEAEVEHESPLVRRTGKLRRRGDVAAAAAAVDSDPEDEMEGVEADEFGFGTVESKTAFALMKEAARREKAPKLAEAFDKKKSKARDMVEDQAEESEDEYAGIGGVDGEYSSDDDDHSVKEMIDDETKNNAGDERKLAAFYADRERASDEKQVDKLFHDITTGMLRRKRGGDWDDLEDEDDGGEARRRLKRRQFAKMQRALFADERISKVAENPRNQAFLRTIEDRGSDDDMDFIFAPTPAVAAELDSQEDSQTPATTTIIPNSQPPMQTAAGSRPPASLRRTKDGKKPSNIGDIRESLSNLLDEPSLHSSSVIPATDLRSDDDTSEDEQPQQPATTTATSPSRRPGSSGSGSSSNKENCNPNPRRRRGGNTNSNREAIVDRISLKRNASSSVTGRAAFATANGSTSASGAGVFKVPALLRRATTNSLMSSTSTSSSTSTTNNTATTAAKNNSGGSGFGEDAKIKRTAGKRSGINFFARETERRAALAESDRRREARKWKGAEGRGKALQGAGVFGAGTFE</sequence>
<proteinExistence type="predicted"/>
<organism evidence="6 7">
    <name type="scientific">Lasiosphaeria miniovina</name>
    <dbReference type="NCBI Taxonomy" id="1954250"/>
    <lineage>
        <taxon>Eukaryota</taxon>
        <taxon>Fungi</taxon>
        <taxon>Dikarya</taxon>
        <taxon>Ascomycota</taxon>
        <taxon>Pezizomycotina</taxon>
        <taxon>Sordariomycetes</taxon>
        <taxon>Sordariomycetidae</taxon>
        <taxon>Sordariales</taxon>
        <taxon>Lasiosphaeriaceae</taxon>
        <taxon>Lasiosphaeria</taxon>
    </lineage>
</organism>
<evidence type="ECO:0000256" key="1">
    <source>
        <dbReference type="ARBA" id="ARBA00004123"/>
    </source>
</evidence>
<feature type="region of interest" description="Disordered" evidence="4">
    <location>
        <begin position="292"/>
        <end position="402"/>
    </location>
</feature>
<comment type="caution">
    <text evidence="6">The sequence shown here is derived from an EMBL/GenBank/DDBJ whole genome shotgun (WGS) entry which is preliminary data.</text>
</comment>
<dbReference type="Pfam" id="PF09444">
    <property type="entry name" value="MRC1"/>
    <property type="match status" value="1"/>
</dbReference>
<protein>
    <submittedName>
        <fullName evidence="6">MRC1-like domain-containing protein</fullName>
    </submittedName>
</protein>
<feature type="region of interest" description="Disordered" evidence="4">
    <location>
        <begin position="1139"/>
        <end position="1276"/>
    </location>
</feature>
<feature type="compositionally biased region" description="Polar residues" evidence="4">
    <location>
        <begin position="344"/>
        <end position="358"/>
    </location>
</feature>
<feature type="domain" description="DNA replication checkpoint mediator MRC1" evidence="5">
    <location>
        <begin position="980"/>
        <end position="1120"/>
    </location>
</feature>
<dbReference type="InterPro" id="IPR024146">
    <property type="entry name" value="Claspin"/>
</dbReference>
<evidence type="ECO:0000313" key="7">
    <source>
        <dbReference type="Proteomes" id="UP001172101"/>
    </source>
</evidence>
<feature type="compositionally biased region" description="Acidic residues" evidence="4">
    <location>
        <begin position="210"/>
        <end position="227"/>
    </location>
</feature>
<gene>
    <name evidence="6" type="ORF">B0T26DRAFT_671689</name>
</gene>
<dbReference type="InterPro" id="IPR018564">
    <property type="entry name" value="Repl_chkpnt_MRC1_dom"/>
</dbReference>
<evidence type="ECO:0000256" key="3">
    <source>
        <dbReference type="ARBA" id="ARBA00023242"/>
    </source>
</evidence>
<feature type="compositionally biased region" description="Acidic residues" evidence="4">
    <location>
        <begin position="588"/>
        <end position="642"/>
    </location>
</feature>
<feature type="compositionally biased region" description="Low complexity" evidence="4">
    <location>
        <begin position="1325"/>
        <end position="1352"/>
    </location>
</feature>
<feature type="compositionally biased region" description="Low complexity" evidence="4">
    <location>
        <begin position="1230"/>
        <end position="1254"/>
    </location>
</feature>
<keyword evidence="3" id="KW-0539">Nucleus</keyword>
<feature type="compositionally biased region" description="Basic and acidic residues" evidence="4">
    <location>
        <begin position="182"/>
        <end position="201"/>
    </location>
</feature>
<dbReference type="PANTHER" id="PTHR14396:SF10">
    <property type="entry name" value="CLASPIN"/>
    <property type="match status" value="1"/>
</dbReference>
<evidence type="ECO:0000256" key="4">
    <source>
        <dbReference type="SAM" id="MobiDB-lite"/>
    </source>
</evidence>
<feature type="compositionally biased region" description="Basic residues" evidence="4">
    <location>
        <begin position="683"/>
        <end position="692"/>
    </location>
</feature>
<dbReference type="RefSeq" id="XP_060299815.1">
    <property type="nucleotide sequence ID" value="XM_060439366.1"/>
</dbReference>
<feature type="compositionally biased region" description="Polar residues" evidence="4">
    <location>
        <begin position="827"/>
        <end position="838"/>
    </location>
</feature>
<evidence type="ECO:0000259" key="5">
    <source>
        <dbReference type="Pfam" id="PF09444"/>
    </source>
</evidence>
<feature type="compositionally biased region" description="Low complexity" evidence="4">
    <location>
        <begin position="304"/>
        <end position="314"/>
    </location>
</feature>
<dbReference type="GO" id="GO:0005634">
    <property type="term" value="C:nucleus"/>
    <property type="evidence" value="ECO:0007669"/>
    <property type="project" value="UniProtKB-SubCell"/>
</dbReference>
<dbReference type="GeneID" id="85322636"/>